<feature type="domain" description="Wax synthase" evidence="7">
    <location>
        <begin position="198"/>
        <end position="274"/>
    </location>
</feature>
<sequence>MLEDVYCRTVLMYTAHFWHVAGSRSKLVPGSDYNPHSTILVPTTSPWHRGYKLLYNGRGVGTTWESPQTCPRRSAPTPLPSEKTENIVRPSRKPQSRTKAIIRWAALFVLHYLIFCLWEEFRWTAFLQLENSDIDPEKEVLIRRLLGIYPNTVDLHEISIRLRMVINFVLSDYLKLSMMHSFCAIIFVGLKIDEPSEWPPMFGSLPVRSVRAFWSQFWHTLVYPGGISHAKLVLGLVGLTGSGPGMRFLKNWMVFAISSVLHGLVDIHLMDCGATRSIYWWWMQPFAFVAEEMVAQAWKKAMSRYREWKIVQWFEVVAGCTWVFAWFFWSVPKMVYPLYNCQSYS</sequence>
<feature type="transmembrane region" description="Helical" evidence="6">
    <location>
        <begin position="310"/>
        <end position="329"/>
    </location>
</feature>
<evidence type="ECO:0000259" key="7">
    <source>
        <dbReference type="Pfam" id="PF13813"/>
    </source>
</evidence>
<dbReference type="InterPro" id="IPR032805">
    <property type="entry name" value="Wax_synthase_dom"/>
</dbReference>
<keyword evidence="9" id="KW-1185">Reference proteome</keyword>
<feature type="transmembrane region" description="Helical" evidence="6">
    <location>
        <begin position="101"/>
        <end position="118"/>
    </location>
</feature>
<dbReference type="GO" id="GO:0016020">
    <property type="term" value="C:membrane"/>
    <property type="evidence" value="ECO:0007669"/>
    <property type="project" value="UniProtKB-SubCell"/>
</dbReference>
<keyword evidence="2 6" id="KW-0812">Transmembrane</keyword>
<evidence type="ECO:0000256" key="5">
    <source>
        <dbReference type="SAM" id="MobiDB-lite"/>
    </source>
</evidence>
<evidence type="ECO:0000313" key="8">
    <source>
        <dbReference type="EMBL" id="KAK3201580.1"/>
    </source>
</evidence>
<dbReference type="Proteomes" id="UP001280581">
    <property type="component" value="Unassembled WGS sequence"/>
</dbReference>
<accession>A0AAN6LSS5</accession>
<evidence type="ECO:0000313" key="9">
    <source>
        <dbReference type="Proteomes" id="UP001280581"/>
    </source>
</evidence>
<protein>
    <recommendedName>
        <fullName evidence="7">Wax synthase domain-containing protein</fullName>
    </recommendedName>
</protein>
<keyword evidence="3 6" id="KW-1133">Transmembrane helix</keyword>
<evidence type="ECO:0000256" key="1">
    <source>
        <dbReference type="ARBA" id="ARBA00004141"/>
    </source>
</evidence>
<feature type="transmembrane region" description="Helical" evidence="6">
    <location>
        <begin position="221"/>
        <end position="240"/>
    </location>
</feature>
<dbReference type="EMBL" id="WVTA01000016">
    <property type="protein sequence ID" value="KAK3201580.1"/>
    <property type="molecule type" value="Genomic_DNA"/>
</dbReference>
<evidence type="ECO:0000256" key="4">
    <source>
        <dbReference type="ARBA" id="ARBA00023136"/>
    </source>
</evidence>
<proteinExistence type="predicted"/>
<feature type="region of interest" description="Disordered" evidence="5">
    <location>
        <begin position="64"/>
        <end position="90"/>
    </location>
</feature>
<evidence type="ECO:0000256" key="2">
    <source>
        <dbReference type="ARBA" id="ARBA00022692"/>
    </source>
</evidence>
<organism evidence="8 9">
    <name type="scientific">Pseudopithomyces chartarum</name>
    <dbReference type="NCBI Taxonomy" id="1892770"/>
    <lineage>
        <taxon>Eukaryota</taxon>
        <taxon>Fungi</taxon>
        <taxon>Dikarya</taxon>
        <taxon>Ascomycota</taxon>
        <taxon>Pezizomycotina</taxon>
        <taxon>Dothideomycetes</taxon>
        <taxon>Pleosporomycetidae</taxon>
        <taxon>Pleosporales</taxon>
        <taxon>Massarineae</taxon>
        <taxon>Didymosphaeriaceae</taxon>
        <taxon>Pseudopithomyces</taxon>
    </lineage>
</organism>
<comment type="subcellular location">
    <subcellularLocation>
        <location evidence="1">Membrane</location>
        <topology evidence="1">Multi-pass membrane protein</topology>
    </subcellularLocation>
</comment>
<reference evidence="8 9" key="1">
    <citation type="submission" date="2021-02" db="EMBL/GenBank/DDBJ databases">
        <title>Genome assembly of Pseudopithomyces chartarum.</title>
        <authorList>
            <person name="Jauregui R."/>
            <person name="Singh J."/>
            <person name="Voisey C."/>
        </authorList>
    </citation>
    <scope>NUCLEOTIDE SEQUENCE [LARGE SCALE GENOMIC DNA]</scope>
    <source>
        <strain evidence="8 9">AGR01</strain>
    </source>
</reference>
<name>A0AAN6LSS5_9PLEO</name>
<comment type="caution">
    <text evidence="8">The sequence shown here is derived from an EMBL/GenBank/DDBJ whole genome shotgun (WGS) entry which is preliminary data.</text>
</comment>
<evidence type="ECO:0000256" key="3">
    <source>
        <dbReference type="ARBA" id="ARBA00022989"/>
    </source>
</evidence>
<gene>
    <name evidence="8" type="ORF">GRF29_185g1408767</name>
</gene>
<dbReference type="AlphaFoldDB" id="A0AAN6LSS5"/>
<dbReference type="Pfam" id="PF13813">
    <property type="entry name" value="MBOAT_2"/>
    <property type="match status" value="1"/>
</dbReference>
<keyword evidence="4 6" id="KW-0472">Membrane</keyword>
<evidence type="ECO:0000256" key="6">
    <source>
        <dbReference type="SAM" id="Phobius"/>
    </source>
</evidence>